<dbReference type="InParanoid" id="A0A1Y2M395"/>
<sequence length="212" mass="24271">MVLTKRYCVEYVDGTIECFRENGFWYTEKGMIIKWAILGSFFLFFMLWFFGGYIHAKRRLKAGKPLLKYHRFLIGWNERKRYGQTPQNHFTFYATQNPYQQRPAAPYQQRQDGSWPEPPPMYNGTDAPPQYFAPPPPGATKMNPNQQAGQQMEMPQYGAPPPQMAAPQGPQQSGVVGNGNGNADVELGQALPPRPPQSAKTMLRGFTERFRK</sequence>
<dbReference type="Proteomes" id="UP000193240">
    <property type="component" value="Unassembled WGS sequence"/>
</dbReference>
<feature type="compositionally biased region" description="Low complexity" evidence="1">
    <location>
        <begin position="101"/>
        <end position="111"/>
    </location>
</feature>
<evidence type="ECO:0000256" key="1">
    <source>
        <dbReference type="SAM" id="MobiDB-lite"/>
    </source>
</evidence>
<feature type="region of interest" description="Disordered" evidence="1">
    <location>
        <begin position="101"/>
        <end position="212"/>
    </location>
</feature>
<dbReference type="EMBL" id="KZ107843">
    <property type="protein sequence ID" value="OSS49698.1"/>
    <property type="molecule type" value="Genomic_DNA"/>
</dbReference>
<keyword evidence="2" id="KW-0472">Membrane</keyword>
<keyword evidence="2" id="KW-1133">Transmembrane helix</keyword>
<keyword evidence="2" id="KW-0812">Transmembrane</keyword>
<dbReference type="OrthoDB" id="5400539at2759"/>
<organism evidence="3 4">
    <name type="scientific">Epicoccum nigrum</name>
    <name type="common">Soil fungus</name>
    <name type="synonym">Epicoccum purpurascens</name>
    <dbReference type="NCBI Taxonomy" id="105696"/>
    <lineage>
        <taxon>Eukaryota</taxon>
        <taxon>Fungi</taxon>
        <taxon>Dikarya</taxon>
        <taxon>Ascomycota</taxon>
        <taxon>Pezizomycotina</taxon>
        <taxon>Dothideomycetes</taxon>
        <taxon>Pleosporomycetidae</taxon>
        <taxon>Pleosporales</taxon>
        <taxon>Pleosporineae</taxon>
        <taxon>Didymellaceae</taxon>
        <taxon>Epicoccum</taxon>
    </lineage>
</organism>
<gene>
    <name evidence="3" type="ORF">B5807_05945</name>
</gene>
<feature type="compositionally biased region" description="Low complexity" evidence="1">
    <location>
        <begin position="165"/>
        <end position="175"/>
    </location>
</feature>
<dbReference type="AlphaFoldDB" id="A0A1Y2M395"/>
<feature type="transmembrane region" description="Helical" evidence="2">
    <location>
        <begin position="32"/>
        <end position="54"/>
    </location>
</feature>
<proteinExistence type="predicted"/>
<reference evidence="3 4" key="1">
    <citation type="journal article" date="2017" name="Genome Announc.">
        <title>Genome sequence of the saprophytic ascomycete Epicoccum nigrum ICMP 19927 strain isolated from New Zealand.</title>
        <authorList>
            <person name="Fokin M."/>
            <person name="Fleetwood D."/>
            <person name="Weir B.S."/>
            <person name="Villas-Boas S.G."/>
        </authorList>
    </citation>
    <scope>NUCLEOTIDE SEQUENCE [LARGE SCALE GENOMIC DNA]</scope>
    <source>
        <strain evidence="3 4">ICMP 19927</strain>
    </source>
</reference>
<evidence type="ECO:0000256" key="2">
    <source>
        <dbReference type="SAM" id="Phobius"/>
    </source>
</evidence>
<name>A0A1Y2M395_EPING</name>
<dbReference type="OMA" id="VPQNHFT"/>
<evidence type="ECO:0000313" key="3">
    <source>
        <dbReference type="EMBL" id="OSS49698.1"/>
    </source>
</evidence>
<accession>A0A1Y2M395</accession>
<evidence type="ECO:0000313" key="4">
    <source>
        <dbReference type="Proteomes" id="UP000193240"/>
    </source>
</evidence>
<protein>
    <submittedName>
        <fullName evidence="3">Uncharacterized protein</fullName>
    </submittedName>
</protein>
<keyword evidence="4" id="KW-1185">Reference proteome</keyword>